<proteinExistence type="predicted"/>
<evidence type="ECO:0008006" key="3">
    <source>
        <dbReference type="Google" id="ProtNLM"/>
    </source>
</evidence>
<organism evidence="1 2">
    <name type="scientific">Starkeya nomas</name>
    <dbReference type="NCBI Taxonomy" id="2666134"/>
    <lineage>
        <taxon>Bacteria</taxon>
        <taxon>Pseudomonadati</taxon>
        <taxon>Pseudomonadota</taxon>
        <taxon>Alphaproteobacteria</taxon>
        <taxon>Hyphomicrobiales</taxon>
        <taxon>Xanthobacteraceae</taxon>
        <taxon>Starkeya</taxon>
    </lineage>
</organism>
<gene>
    <name evidence="1" type="ORF">STARVERO_00330</name>
</gene>
<dbReference type="AlphaFoldDB" id="A0A5S9NBW1"/>
<dbReference type="Gene3D" id="3.30.2000.10">
    <property type="entry name" value="Phage tail protein-like"/>
    <property type="match status" value="1"/>
</dbReference>
<dbReference type="Pfam" id="PF09646">
    <property type="entry name" value="Gp37"/>
    <property type="match status" value="1"/>
</dbReference>
<evidence type="ECO:0000313" key="2">
    <source>
        <dbReference type="Proteomes" id="UP000433050"/>
    </source>
</evidence>
<evidence type="ECO:0000313" key="1">
    <source>
        <dbReference type="EMBL" id="CAA0086913.1"/>
    </source>
</evidence>
<accession>A0A5S9NBW1</accession>
<dbReference type="InterPro" id="IPR038042">
    <property type="entry name" value="Gp37-like"/>
</dbReference>
<keyword evidence="2" id="KW-1185">Reference proteome</keyword>
<reference evidence="1 2" key="1">
    <citation type="submission" date="2019-12" db="EMBL/GenBank/DDBJ databases">
        <authorList>
            <person name="Reyes-Prieto M."/>
        </authorList>
    </citation>
    <scope>NUCLEOTIDE SEQUENCE [LARGE SCALE GENOMIC DNA]</scope>
    <source>
        <strain evidence="1">HF14-78462</strain>
    </source>
</reference>
<sequence length="163" mass="17924">MNMITAIEDAMLAALKDQLPRTITRIDVFPDDPEAFDFPEADTAACFLRYDRSTYAGSDSEPRRAYAPTRALTYEVVVLVRSLRGADGGRIGAHDALEAVRLAFQGRSFAGGTAMVPAGDELQQQKGSVWRWAMRFTCRMPAVARSVADDGDRPNMFTRAEAS</sequence>
<dbReference type="RefSeq" id="WP_159597676.1">
    <property type="nucleotide sequence ID" value="NZ_CACSAS010000001.1"/>
</dbReference>
<name>A0A5S9NBW1_9HYPH</name>
<dbReference type="InterPro" id="IPR018602">
    <property type="entry name" value="Gp37/STM4215"/>
</dbReference>
<protein>
    <recommendedName>
        <fullName evidence="3">Gp37 protein</fullName>
    </recommendedName>
</protein>
<dbReference type="SUPFAM" id="SSF143749">
    <property type="entry name" value="Phage tail protein-like"/>
    <property type="match status" value="1"/>
</dbReference>
<dbReference type="InterPro" id="IPR035934">
    <property type="entry name" value="Phage_tail_protein-like_sf"/>
</dbReference>
<dbReference type="Proteomes" id="UP000433050">
    <property type="component" value="Unassembled WGS sequence"/>
</dbReference>
<dbReference type="EMBL" id="CACSAS010000001">
    <property type="protein sequence ID" value="CAA0086913.1"/>
    <property type="molecule type" value="Genomic_DNA"/>
</dbReference>